<dbReference type="AlphaFoldDB" id="A0AA38FEZ3"/>
<accession>A0AA38FEZ3</accession>
<name>A0AA38FEZ3_TAXCH</name>
<evidence type="ECO:0000313" key="6">
    <source>
        <dbReference type="EMBL" id="KAH9299590.1"/>
    </source>
</evidence>
<comment type="caution">
    <text evidence="6">The sequence shown here is derived from an EMBL/GenBank/DDBJ whole genome shotgun (WGS) entry which is preliminary data.</text>
</comment>
<dbReference type="PANTHER" id="PTHR23354">
    <property type="entry name" value="NUCLEOLAR PROTEIN 7/ESTROGEN RECEPTOR COACTIVATOR-RELATED"/>
    <property type="match status" value="1"/>
</dbReference>
<dbReference type="Proteomes" id="UP000824469">
    <property type="component" value="Unassembled WGS sequence"/>
</dbReference>
<evidence type="ECO:0000256" key="1">
    <source>
        <dbReference type="ARBA" id="ARBA00004173"/>
    </source>
</evidence>
<dbReference type="InterPro" id="IPR006571">
    <property type="entry name" value="TLDc_dom"/>
</dbReference>
<sequence>TRKHGISLLTLYRRSTYCPGPCLLVVGDHKGAVFGGLLAAPLLPTSRKKYS</sequence>
<feature type="non-terminal residue" evidence="6">
    <location>
        <position position="1"/>
    </location>
</feature>
<feature type="domain" description="TLDc" evidence="5">
    <location>
        <begin position="2"/>
        <end position="47"/>
    </location>
</feature>
<dbReference type="PANTHER" id="PTHR23354:SF62">
    <property type="entry name" value="MUSTARD, ISOFORM V"/>
    <property type="match status" value="1"/>
</dbReference>
<comment type="subcellular location">
    <subcellularLocation>
        <location evidence="1">Mitochondrion</location>
    </subcellularLocation>
</comment>
<organism evidence="6 7">
    <name type="scientific">Taxus chinensis</name>
    <name type="common">Chinese yew</name>
    <name type="synonym">Taxus wallichiana var. chinensis</name>
    <dbReference type="NCBI Taxonomy" id="29808"/>
    <lineage>
        <taxon>Eukaryota</taxon>
        <taxon>Viridiplantae</taxon>
        <taxon>Streptophyta</taxon>
        <taxon>Embryophyta</taxon>
        <taxon>Tracheophyta</taxon>
        <taxon>Spermatophyta</taxon>
        <taxon>Pinopsida</taxon>
        <taxon>Pinidae</taxon>
        <taxon>Conifers II</taxon>
        <taxon>Cupressales</taxon>
        <taxon>Taxaceae</taxon>
        <taxon>Taxus</taxon>
    </lineage>
</organism>
<protein>
    <recommendedName>
        <fullName evidence="4">Oxidation resistance protein 1</fullName>
    </recommendedName>
</protein>
<proteinExistence type="inferred from homology"/>
<comment type="similarity">
    <text evidence="2">Belongs to the OXR1 family.</text>
</comment>
<dbReference type="EMBL" id="JAHRHJ020000010">
    <property type="protein sequence ID" value="KAH9299590.1"/>
    <property type="molecule type" value="Genomic_DNA"/>
</dbReference>
<keyword evidence="3" id="KW-0496">Mitochondrion</keyword>
<gene>
    <name evidence="6" type="ORF">KI387_031272</name>
</gene>
<dbReference type="GO" id="GO:0005739">
    <property type="term" value="C:mitochondrion"/>
    <property type="evidence" value="ECO:0007669"/>
    <property type="project" value="UniProtKB-SubCell"/>
</dbReference>
<evidence type="ECO:0000256" key="3">
    <source>
        <dbReference type="ARBA" id="ARBA00023128"/>
    </source>
</evidence>
<evidence type="ECO:0000259" key="5">
    <source>
        <dbReference type="Pfam" id="PF07534"/>
    </source>
</evidence>
<dbReference type="Pfam" id="PF07534">
    <property type="entry name" value="TLD"/>
    <property type="match status" value="1"/>
</dbReference>
<evidence type="ECO:0000256" key="2">
    <source>
        <dbReference type="ARBA" id="ARBA00009540"/>
    </source>
</evidence>
<evidence type="ECO:0000256" key="4">
    <source>
        <dbReference type="ARBA" id="ARBA00040604"/>
    </source>
</evidence>
<reference evidence="6 7" key="1">
    <citation type="journal article" date="2021" name="Nat. Plants">
        <title>The Taxus genome provides insights into paclitaxel biosynthesis.</title>
        <authorList>
            <person name="Xiong X."/>
            <person name="Gou J."/>
            <person name="Liao Q."/>
            <person name="Li Y."/>
            <person name="Zhou Q."/>
            <person name="Bi G."/>
            <person name="Li C."/>
            <person name="Du R."/>
            <person name="Wang X."/>
            <person name="Sun T."/>
            <person name="Guo L."/>
            <person name="Liang H."/>
            <person name="Lu P."/>
            <person name="Wu Y."/>
            <person name="Zhang Z."/>
            <person name="Ro D.K."/>
            <person name="Shang Y."/>
            <person name="Huang S."/>
            <person name="Yan J."/>
        </authorList>
    </citation>
    <scope>NUCLEOTIDE SEQUENCE [LARGE SCALE GENOMIC DNA]</scope>
    <source>
        <strain evidence="6">Ta-2019</strain>
    </source>
</reference>
<evidence type="ECO:0000313" key="7">
    <source>
        <dbReference type="Proteomes" id="UP000824469"/>
    </source>
</evidence>
<keyword evidence="7" id="KW-1185">Reference proteome</keyword>
<feature type="non-terminal residue" evidence="6">
    <location>
        <position position="51"/>
    </location>
</feature>